<proteinExistence type="predicted"/>
<dbReference type="InterPro" id="IPR048378">
    <property type="entry name" value="BFA1-like_C"/>
</dbReference>
<dbReference type="RefSeq" id="WP_413265054.1">
    <property type="nucleotide sequence ID" value="NZ_JBHFNR010000156.1"/>
</dbReference>
<name>A0ABV4XUT5_9CYAN</name>
<dbReference type="InterPro" id="IPR012674">
    <property type="entry name" value="Calycin"/>
</dbReference>
<dbReference type="InterPro" id="IPR022017">
    <property type="entry name" value="BFA1-like_DUF3598"/>
</dbReference>
<comment type="caution">
    <text evidence="3">The sequence shown here is derived from an EMBL/GenBank/DDBJ whole genome shotgun (WGS) entry which is preliminary data.</text>
</comment>
<protein>
    <submittedName>
        <fullName evidence="3">DUF3598 family protein</fullName>
    </submittedName>
</protein>
<reference evidence="3 4" key="1">
    <citation type="submission" date="2024-09" db="EMBL/GenBank/DDBJ databases">
        <title>Floridaenema gen nov. (Aerosakkonemataceae, Aerosakkonematales ord. nov., Cyanobacteria) from benthic tropical and subtropical fresh waters, with the description of four new species.</title>
        <authorList>
            <person name="Moretto J.A."/>
            <person name="Berthold D.E."/>
            <person name="Lefler F.W."/>
            <person name="Huang I.-S."/>
            <person name="Laughinghouse H. IV."/>
        </authorList>
    </citation>
    <scope>NUCLEOTIDE SEQUENCE [LARGE SCALE GENOMIC DNA]</scope>
    <source>
        <strain evidence="3 4">BLCC-F50</strain>
    </source>
</reference>
<feature type="domain" description="DUF3598" evidence="1">
    <location>
        <begin position="4"/>
        <end position="153"/>
    </location>
</feature>
<dbReference type="Pfam" id="PF21053">
    <property type="entry name" value="BFA1_C"/>
    <property type="match status" value="1"/>
</dbReference>
<accession>A0ABV4XUT5</accession>
<dbReference type="Proteomes" id="UP001576784">
    <property type="component" value="Unassembled WGS sequence"/>
</dbReference>
<evidence type="ECO:0000259" key="2">
    <source>
        <dbReference type="Pfam" id="PF21053"/>
    </source>
</evidence>
<dbReference type="EMBL" id="JBHFNR010000156">
    <property type="protein sequence ID" value="MFB2895417.1"/>
    <property type="molecule type" value="Genomic_DNA"/>
</dbReference>
<dbReference type="SUPFAM" id="SSF50814">
    <property type="entry name" value="Lipocalins"/>
    <property type="match status" value="2"/>
</dbReference>
<evidence type="ECO:0000313" key="3">
    <source>
        <dbReference type="EMBL" id="MFB2895417.1"/>
    </source>
</evidence>
<keyword evidence="4" id="KW-1185">Reference proteome</keyword>
<evidence type="ECO:0000313" key="4">
    <source>
        <dbReference type="Proteomes" id="UP001576784"/>
    </source>
</evidence>
<evidence type="ECO:0000259" key="1">
    <source>
        <dbReference type="Pfam" id="PF12204"/>
    </source>
</evidence>
<gene>
    <name evidence="3" type="ORF">ACE1CI_21140</name>
</gene>
<sequence length="260" mass="29485">MNAQEQNWKNLFGNHTLEGIAWHGIWTVYSPEKEIVKSFQGVRSFRVNEEQTVIIHTNNYTYSDGSTAEQTWQLEEQSCNQPDGVIHPAILSMRALSFGQGATAWISKTLEPGKKLGVELFFQYKDWRTSVASIYEESGDLEKITLIREHLGSYPNTASPEIENLLGKWLGTKQEMNPDLKVSAAEETHTLVLDPTEGKNETFFLPDGVVANSPKRIQVGEEFEIVAGKLVSNYEYKRLTCKYDKSGAFALLISEVFRWK</sequence>
<dbReference type="Pfam" id="PF12204">
    <property type="entry name" value="DUF3598_N"/>
    <property type="match status" value="1"/>
</dbReference>
<organism evidence="3 4">
    <name type="scientific">Floridaenema flaviceps BLCC-F50</name>
    <dbReference type="NCBI Taxonomy" id="3153642"/>
    <lineage>
        <taxon>Bacteria</taxon>
        <taxon>Bacillati</taxon>
        <taxon>Cyanobacteriota</taxon>
        <taxon>Cyanophyceae</taxon>
        <taxon>Oscillatoriophycideae</taxon>
        <taxon>Aerosakkonematales</taxon>
        <taxon>Aerosakkonemataceae</taxon>
        <taxon>Floridanema</taxon>
        <taxon>Floridanema flaviceps</taxon>
    </lineage>
</organism>
<dbReference type="Gene3D" id="2.40.128.20">
    <property type="match status" value="2"/>
</dbReference>
<feature type="domain" description="Biogenesis factor required for ATP synthase 1-like C-terminal" evidence="2">
    <location>
        <begin position="183"/>
        <end position="250"/>
    </location>
</feature>